<dbReference type="Proteomes" id="UP000016935">
    <property type="component" value="Unassembled WGS sequence"/>
</dbReference>
<reference evidence="2 3" key="2">
    <citation type="journal article" date="2013" name="PLoS Genet.">
        <title>Comparative genome structure, secondary metabolite, and effector coding capacity across Cochliobolus pathogens.</title>
        <authorList>
            <person name="Condon B.J."/>
            <person name="Leng Y."/>
            <person name="Wu D."/>
            <person name="Bushley K.E."/>
            <person name="Ohm R.A."/>
            <person name="Otillar R."/>
            <person name="Martin J."/>
            <person name="Schackwitz W."/>
            <person name="Grimwood J."/>
            <person name="MohdZainudin N."/>
            <person name="Xue C."/>
            <person name="Wang R."/>
            <person name="Manning V.A."/>
            <person name="Dhillon B."/>
            <person name="Tu Z.J."/>
            <person name="Steffenson B.J."/>
            <person name="Salamov A."/>
            <person name="Sun H."/>
            <person name="Lowry S."/>
            <person name="LaButti K."/>
            <person name="Han J."/>
            <person name="Copeland A."/>
            <person name="Lindquist E."/>
            <person name="Barry K."/>
            <person name="Schmutz J."/>
            <person name="Baker S.E."/>
            <person name="Ciuffetti L.M."/>
            <person name="Grigoriev I.V."/>
            <person name="Zhong S."/>
            <person name="Turgeon B.G."/>
        </authorList>
    </citation>
    <scope>NUCLEOTIDE SEQUENCE [LARGE SCALE GENOMIC DNA]</scope>
    <source>
        <strain evidence="3">28A</strain>
    </source>
</reference>
<keyword evidence="3" id="KW-1185">Reference proteome</keyword>
<name>R0K492_EXST2</name>
<feature type="compositionally biased region" description="Low complexity" evidence="1">
    <location>
        <begin position="93"/>
        <end position="103"/>
    </location>
</feature>
<evidence type="ECO:0000256" key="1">
    <source>
        <dbReference type="SAM" id="MobiDB-lite"/>
    </source>
</evidence>
<gene>
    <name evidence="2" type="ORF">SETTUDRAFT_184257</name>
</gene>
<organism evidence="2 3">
    <name type="scientific">Exserohilum turcicum (strain 28A)</name>
    <name type="common">Northern leaf blight fungus</name>
    <name type="synonym">Setosphaeria turcica</name>
    <dbReference type="NCBI Taxonomy" id="671987"/>
    <lineage>
        <taxon>Eukaryota</taxon>
        <taxon>Fungi</taxon>
        <taxon>Dikarya</taxon>
        <taxon>Ascomycota</taxon>
        <taxon>Pezizomycotina</taxon>
        <taxon>Dothideomycetes</taxon>
        <taxon>Pleosporomycetidae</taxon>
        <taxon>Pleosporales</taxon>
        <taxon>Pleosporineae</taxon>
        <taxon>Pleosporaceae</taxon>
        <taxon>Exserohilum</taxon>
    </lineage>
</organism>
<feature type="compositionally biased region" description="Pro residues" evidence="1">
    <location>
        <begin position="21"/>
        <end position="31"/>
    </location>
</feature>
<dbReference type="STRING" id="671987.R0K492"/>
<protein>
    <submittedName>
        <fullName evidence="2">Uncharacterized protein</fullName>
    </submittedName>
</protein>
<feature type="compositionally biased region" description="Polar residues" evidence="1">
    <location>
        <begin position="196"/>
        <end position="216"/>
    </location>
</feature>
<reference evidence="2 3" key="1">
    <citation type="journal article" date="2012" name="PLoS Pathog.">
        <title>Diverse lifestyles and strategies of plant pathogenesis encoded in the genomes of eighteen Dothideomycetes fungi.</title>
        <authorList>
            <person name="Ohm R.A."/>
            <person name="Feau N."/>
            <person name="Henrissat B."/>
            <person name="Schoch C.L."/>
            <person name="Horwitz B.A."/>
            <person name="Barry K.W."/>
            <person name="Condon B.J."/>
            <person name="Copeland A.C."/>
            <person name="Dhillon B."/>
            <person name="Glaser F."/>
            <person name="Hesse C.N."/>
            <person name="Kosti I."/>
            <person name="LaButti K."/>
            <person name="Lindquist E.A."/>
            <person name="Lucas S."/>
            <person name="Salamov A.A."/>
            <person name="Bradshaw R.E."/>
            <person name="Ciuffetti L."/>
            <person name="Hamelin R.C."/>
            <person name="Kema G.H.J."/>
            <person name="Lawrence C."/>
            <person name="Scott J.A."/>
            <person name="Spatafora J.W."/>
            <person name="Turgeon B.G."/>
            <person name="de Wit P.J.G.M."/>
            <person name="Zhong S."/>
            <person name="Goodwin S.B."/>
            <person name="Grigoriev I.V."/>
        </authorList>
    </citation>
    <scope>NUCLEOTIDE SEQUENCE [LARGE SCALE GENOMIC DNA]</scope>
    <source>
        <strain evidence="3">28A</strain>
    </source>
</reference>
<dbReference type="OrthoDB" id="5407894at2759"/>
<evidence type="ECO:0000313" key="3">
    <source>
        <dbReference type="Proteomes" id="UP000016935"/>
    </source>
</evidence>
<feature type="region of interest" description="Disordered" evidence="1">
    <location>
        <begin position="164"/>
        <end position="228"/>
    </location>
</feature>
<sequence length="612" mass="66237">MTDPNPLSHAFQLVHADTTNPLPPQHPPLHPVPSSVPATPDEGADAGPCSAIAVPNDVSSSLDASLPQPFPLPSAIPQPLTTPSSDDRPHVDLTLSLPPSSLSLPPPTAIKQRHNLRLPSFQVLGIAAPHPDRILAQPHLPCSPLGAGPLSKPEDPLHALSPLPHNHTHPDGITNPPITSPKATRAPVAHRVSAHTPPSDSDPGTINWGSFVNTHTAGLGSPPHSDPGLSPSPNIIALERAPAQAQIIVPTHDTLDDATDDTLSMAAWIEMAKRTIIRVHESGCLDLDSVRILSHALPCPSTTGHVFGQVIASIHDASSTNTSWINVFHALPGRYTLLDLPKSPPSTPGPAVGGDSYFTSKVFDSAVAIPDYQLDSKLLPSSPRPVVPPGSINVSIVERYIPPTNTNEFAEMFSFQGRSLLYDRLIELSSDNGILLFIYPTKAGAKTFMRQYLGPILDPLLRTVTVVHELHSELGRNIGQMSSVNYLDQYDHLESQVRSFCAAMSERTARPDRKATYQVIHAAKEEVLLERSAWANDWWIKQEKPRVRDIVMKYFNKSKKLPMGEMSAATLIQHVLDGVSNREYQDGAPTKGVEVGVFIVKKTRAARNPEQL</sequence>
<proteinExistence type="predicted"/>
<dbReference type="GeneID" id="19402027"/>
<dbReference type="RefSeq" id="XP_008024435.1">
    <property type="nucleotide sequence ID" value="XM_008026244.1"/>
</dbReference>
<feature type="region of interest" description="Disordered" evidence="1">
    <location>
        <begin position="1"/>
        <end position="105"/>
    </location>
</feature>
<dbReference type="eggNOG" id="ENOG502SJN2">
    <property type="taxonomic scope" value="Eukaryota"/>
</dbReference>
<dbReference type="AlphaFoldDB" id="R0K492"/>
<dbReference type="HOGENOM" id="CLU_017164_1_0_1"/>
<dbReference type="EMBL" id="KB908559">
    <property type="protein sequence ID" value="EOA87913.1"/>
    <property type="molecule type" value="Genomic_DNA"/>
</dbReference>
<accession>R0K492</accession>
<evidence type="ECO:0000313" key="2">
    <source>
        <dbReference type="EMBL" id="EOA87913.1"/>
    </source>
</evidence>